<keyword evidence="1" id="KW-0808">Transferase</keyword>
<proteinExistence type="predicted"/>
<protein>
    <submittedName>
        <fullName evidence="3">Uncharacterized protein</fullName>
    </submittedName>
</protein>
<dbReference type="OrthoDB" id="5835829at2759"/>
<dbReference type="Proteomes" id="UP000639772">
    <property type="component" value="Unassembled WGS sequence"/>
</dbReference>
<evidence type="ECO:0000313" key="3">
    <source>
        <dbReference type="EMBL" id="KAG0493092.1"/>
    </source>
</evidence>
<name>A0A835RW09_VANPL</name>
<evidence type="ECO:0000256" key="1">
    <source>
        <dbReference type="ARBA" id="ARBA00022676"/>
    </source>
</evidence>
<dbReference type="SUPFAM" id="SSF53756">
    <property type="entry name" value="UDP-Glycosyltransferase/glycogen phosphorylase"/>
    <property type="match status" value="1"/>
</dbReference>
<dbReference type="AlphaFoldDB" id="A0A835RW09"/>
<organism evidence="3 4">
    <name type="scientific">Vanilla planifolia</name>
    <name type="common">Vanilla</name>
    <dbReference type="NCBI Taxonomy" id="51239"/>
    <lineage>
        <taxon>Eukaryota</taxon>
        <taxon>Viridiplantae</taxon>
        <taxon>Streptophyta</taxon>
        <taxon>Embryophyta</taxon>
        <taxon>Tracheophyta</taxon>
        <taxon>Spermatophyta</taxon>
        <taxon>Magnoliopsida</taxon>
        <taxon>Liliopsida</taxon>
        <taxon>Asparagales</taxon>
        <taxon>Orchidaceae</taxon>
        <taxon>Vanilloideae</taxon>
        <taxon>Vanilleae</taxon>
        <taxon>Vanilla</taxon>
    </lineage>
</organism>
<dbReference type="PANTHER" id="PTHR48046:SF6">
    <property type="entry name" value="GLYCOSYLTRANSFERASE"/>
    <property type="match status" value="1"/>
</dbReference>
<dbReference type="EMBL" id="JADCNM010000202">
    <property type="protein sequence ID" value="KAG0449164.1"/>
    <property type="molecule type" value="Genomic_DNA"/>
</dbReference>
<dbReference type="PANTHER" id="PTHR48046">
    <property type="entry name" value="UDP-GLYCOSYLTRANSFERASE 72E1"/>
    <property type="match status" value="1"/>
</dbReference>
<gene>
    <name evidence="3" type="ORF">HPP92_006490</name>
    <name evidence="2" type="ORF">HPP92_027449</name>
</gene>
<dbReference type="Gene3D" id="3.40.50.2000">
    <property type="entry name" value="Glycogen Phosphorylase B"/>
    <property type="match status" value="1"/>
</dbReference>
<comment type="caution">
    <text evidence="3">The sequence shown here is derived from an EMBL/GenBank/DDBJ whole genome shotgun (WGS) entry which is preliminary data.</text>
</comment>
<keyword evidence="4" id="KW-1185">Reference proteome</keyword>
<evidence type="ECO:0000313" key="2">
    <source>
        <dbReference type="EMBL" id="KAG0449164.1"/>
    </source>
</evidence>
<evidence type="ECO:0000313" key="4">
    <source>
        <dbReference type="Proteomes" id="UP000636800"/>
    </source>
</evidence>
<reference evidence="4 5" key="1">
    <citation type="journal article" date="2020" name="Nat. Food">
        <title>A phased Vanilla planifolia genome enables genetic improvement of flavour and production.</title>
        <authorList>
            <person name="Hasing T."/>
            <person name="Tang H."/>
            <person name="Brym M."/>
            <person name="Khazi F."/>
            <person name="Huang T."/>
            <person name="Chambers A.H."/>
        </authorList>
    </citation>
    <scope>NUCLEOTIDE SEQUENCE [LARGE SCALE GENOMIC DNA]</scope>
    <source>
        <tissue evidence="3">Leaf</tissue>
    </source>
</reference>
<dbReference type="Proteomes" id="UP000636800">
    <property type="component" value="Chromosome 2"/>
</dbReference>
<keyword evidence="1" id="KW-0328">Glycosyltransferase</keyword>
<accession>A0A835RW09</accession>
<dbReference type="EMBL" id="JADCNL010000002">
    <property type="protein sequence ID" value="KAG0493092.1"/>
    <property type="molecule type" value="Genomic_DNA"/>
</dbReference>
<evidence type="ECO:0000313" key="5">
    <source>
        <dbReference type="Proteomes" id="UP000639772"/>
    </source>
</evidence>
<dbReference type="GO" id="GO:0016757">
    <property type="term" value="F:glycosyltransferase activity"/>
    <property type="evidence" value="ECO:0007669"/>
    <property type="project" value="UniProtKB-KW"/>
</dbReference>
<sequence length="107" mass="12002">MSKQRFLWVLHPPSDADIIALFFDNEKEKELDHHEFLPSQTHVPTHGAMGGGLPMIAWPLYAEQPMNAENAREGVKVALRPIVGEDGVTRKETVANVVRELMEGVEE</sequence>